<reference evidence="2 3" key="1">
    <citation type="submission" date="2020-04" db="EMBL/GenBank/DDBJ databases">
        <title>Luteolibacter sp. G-1-1-1 isolated from soil.</title>
        <authorList>
            <person name="Dahal R.H."/>
        </authorList>
    </citation>
    <scope>NUCLEOTIDE SEQUENCE [LARGE SCALE GENOMIC DNA]</scope>
    <source>
        <strain evidence="2 3">G-1-1-1</strain>
    </source>
</reference>
<keyword evidence="3" id="KW-1185">Reference proteome</keyword>
<evidence type="ECO:0000313" key="3">
    <source>
        <dbReference type="Proteomes" id="UP000501812"/>
    </source>
</evidence>
<feature type="transmembrane region" description="Helical" evidence="1">
    <location>
        <begin position="65"/>
        <end position="83"/>
    </location>
</feature>
<evidence type="ECO:0000256" key="1">
    <source>
        <dbReference type="SAM" id="Phobius"/>
    </source>
</evidence>
<feature type="transmembrane region" description="Helical" evidence="1">
    <location>
        <begin position="35"/>
        <end position="58"/>
    </location>
</feature>
<keyword evidence="1" id="KW-0812">Transmembrane</keyword>
<proteinExistence type="predicted"/>
<dbReference type="RefSeq" id="WP_169455424.1">
    <property type="nucleotide sequence ID" value="NZ_CP051774.1"/>
</dbReference>
<dbReference type="SUPFAM" id="SSF88723">
    <property type="entry name" value="PIN domain-like"/>
    <property type="match status" value="1"/>
</dbReference>
<feature type="transmembrane region" description="Helical" evidence="1">
    <location>
        <begin position="12"/>
        <end position="29"/>
    </location>
</feature>
<dbReference type="AlphaFoldDB" id="A0A858RKJ8"/>
<dbReference type="CDD" id="cd09877">
    <property type="entry name" value="PIN_YacL-like"/>
    <property type="match status" value="1"/>
</dbReference>
<protein>
    <recommendedName>
        <fullName evidence="4">TRAM domain-containing protein</fullName>
    </recommendedName>
</protein>
<evidence type="ECO:0008006" key="4">
    <source>
        <dbReference type="Google" id="ProtNLM"/>
    </source>
</evidence>
<evidence type="ECO:0000313" key="2">
    <source>
        <dbReference type="EMBL" id="QJE97024.1"/>
    </source>
</evidence>
<dbReference type="Gene3D" id="3.40.50.1010">
    <property type="entry name" value="5'-nuclease"/>
    <property type="match status" value="1"/>
</dbReference>
<organism evidence="2 3">
    <name type="scientific">Luteolibacter luteus</name>
    <dbReference type="NCBI Taxonomy" id="2728835"/>
    <lineage>
        <taxon>Bacteria</taxon>
        <taxon>Pseudomonadati</taxon>
        <taxon>Verrucomicrobiota</taxon>
        <taxon>Verrucomicrobiia</taxon>
        <taxon>Verrucomicrobiales</taxon>
        <taxon>Verrucomicrobiaceae</taxon>
        <taxon>Luteolibacter</taxon>
    </lineage>
</organism>
<dbReference type="KEGG" id="luo:HHL09_14930"/>
<dbReference type="InterPro" id="IPR029060">
    <property type="entry name" value="PIN-like_dom_sf"/>
</dbReference>
<feature type="transmembrane region" description="Helical" evidence="1">
    <location>
        <begin position="124"/>
        <end position="143"/>
    </location>
</feature>
<gene>
    <name evidence="2" type="ORF">HHL09_14930</name>
</gene>
<accession>A0A858RKJ8</accession>
<dbReference type="EMBL" id="CP051774">
    <property type="protein sequence ID" value="QJE97024.1"/>
    <property type="molecule type" value="Genomic_DNA"/>
</dbReference>
<keyword evidence="1" id="KW-1133">Transmembrane helix</keyword>
<dbReference type="Proteomes" id="UP000501812">
    <property type="component" value="Chromosome"/>
</dbReference>
<keyword evidence="1" id="KW-0472">Membrane</keyword>
<sequence>MAPTSVNIARGIYLLVCASGGYAIAYILGSSNVDVSPVQGICAGLVAGGLFVWIELLIKGFSLRAFSTATFGLLVGIFCAWLITRLQIFDLLNITFRNRLGPADASLDSTAAQNAVDAAATLTLGLNVLLYATLGFLGAVVALRSSRDDFAFILPYVRFRQDSSTGQPVVLDAESVMDGRVAGVVRSGFLRGRLVIPKFVLDEIQVLASSPTQAKRERAERGLASLESMRSANDLQVTIEDAGVNGDETMHSRLLHVAQLLGARLMSTDENLCKVAKLRSIDVLNLDELLDALRPAVGVGEKVRLALVRGGKDEHQGVGYMPDGTMIVVNHAAKKIGTTQDVVVISTLQTSSGTMVFAELVGA</sequence>
<name>A0A858RKJ8_9BACT</name>